<dbReference type="EMBL" id="ADVG01000004">
    <property type="protein sequence ID" value="EFH82936.1"/>
    <property type="molecule type" value="Genomic_DNA"/>
</dbReference>
<accession>D6U331</accession>
<comment type="caution">
    <text evidence="1">The sequence shown here is derived from an EMBL/GenBank/DDBJ whole genome shotgun (WGS) entry which is preliminary data.</text>
</comment>
<gene>
    <name evidence="1" type="ORF">Krac_3831</name>
</gene>
<protein>
    <submittedName>
        <fullName evidence="1">Uncharacterized protein</fullName>
    </submittedName>
</protein>
<reference evidence="1 2" key="1">
    <citation type="journal article" date="2011" name="Stand. Genomic Sci.">
        <title>Non-contiguous finished genome sequence and contextual data of the filamentous soil bacterium Ktedonobacter racemifer type strain (SOSP1-21).</title>
        <authorList>
            <person name="Chang Y.J."/>
            <person name="Land M."/>
            <person name="Hauser L."/>
            <person name="Chertkov O."/>
            <person name="Del Rio T.G."/>
            <person name="Nolan M."/>
            <person name="Copeland A."/>
            <person name="Tice H."/>
            <person name="Cheng J.F."/>
            <person name="Lucas S."/>
            <person name="Han C."/>
            <person name="Goodwin L."/>
            <person name="Pitluck S."/>
            <person name="Ivanova N."/>
            <person name="Ovchinikova G."/>
            <person name="Pati A."/>
            <person name="Chen A."/>
            <person name="Palaniappan K."/>
            <person name="Mavromatis K."/>
            <person name="Liolios K."/>
            <person name="Brettin T."/>
            <person name="Fiebig A."/>
            <person name="Rohde M."/>
            <person name="Abt B."/>
            <person name="Goker M."/>
            <person name="Detter J.C."/>
            <person name="Woyke T."/>
            <person name="Bristow J."/>
            <person name="Eisen J.A."/>
            <person name="Markowitz V."/>
            <person name="Hugenholtz P."/>
            <person name="Kyrpides N.C."/>
            <person name="Klenk H.P."/>
            <person name="Lapidus A."/>
        </authorList>
    </citation>
    <scope>NUCLEOTIDE SEQUENCE [LARGE SCALE GENOMIC DNA]</scope>
    <source>
        <strain evidence="2">DSM 44963</strain>
    </source>
</reference>
<evidence type="ECO:0000313" key="2">
    <source>
        <dbReference type="Proteomes" id="UP000004508"/>
    </source>
</evidence>
<keyword evidence="2" id="KW-1185">Reference proteome</keyword>
<name>D6U331_KTERA</name>
<dbReference type="InParanoid" id="D6U331"/>
<dbReference type="STRING" id="485913.Krac_3831"/>
<evidence type="ECO:0000313" key="1">
    <source>
        <dbReference type="EMBL" id="EFH82936.1"/>
    </source>
</evidence>
<sequence length="146" mass="16635">MTTRERNTLGTCRDCYPPTLTPGEQKQAVITPQQRYRQGIEGIWQKVDQLPKGQDQVVMSQLWELGETSALPTPTRFPALAAHSFITEQLTENLSVWKPSSPYLKDFWRIGIDISQAYGFRLRPHQAFKASLRAEMDTVAKFLPLA</sequence>
<dbReference type="AlphaFoldDB" id="D6U331"/>
<dbReference type="Proteomes" id="UP000004508">
    <property type="component" value="Unassembled WGS sequence"/>
</dbReference>
<proteinExistence type="predicted"/>
<organism evidence="1 2">
    <name type="scientific">Ktedonobacter racemifer DSM 44963</name>
    <dbReference type="NCBI Taxonomy" id="485913"/>
    <lineage>
        <taxon>Bacteria</taxon>
        <taxon>Bacillati</taxon>
        <taxon>Chloroflexota</taxon>
        <taxon>Ktedonobacteria</taxon>
        <taxon>Ktedonobacterales</taxon>
        <taxon>Ktedonobacteraceae</taxon>
        <taxon>Ktedonobacter</taxon>
    </lineage>
</organism>